<evidence type="ECO:0000256" key="9">
    <source>
        <dbReference type="RuleBase" id="RU003906"/>
    </source>
</evidence>
<dbReference type="InterPro" id="IPR009000">
    <property type="entry name" value="Transl_B-barrel_sf"/>
</dbReference>
<accession>A0A0J1FVN2</accession>
<comment type="subunit">
    <text evidence="7 9">Part of the 50S ribosomal subunit. Forms a cluster with proteins L14 and L19.</text>
</comment>
<keyword evidence="2 7" id="KW-0699">rRNA-binding</keyword>
<dbReference type="InterPro" id="IPR019927">
    <property type="entry name" value="Ribosomal_uL3_bac/org-type"/>
</dbReference>
<evidence type="ECO:0000256" key="3">
    <source>
        <dbReference type="ARBA" id="ARBA00022884"/>
    </source>
</evidence>
<dbReference type="InterPro" id="IPR019926">
    <property type="entry name" value="Ribosomal_uL3_CS"/>
</dbReference>
<keyword evidence="12" id="KW-1185">Reference proteome</keyword>
<evidence type="ECO:0000256" key="6">
    <source>
        <dbReference type="ARBA" id="ARBA00035243"/>
    </source>
</evidence>
<dbReference type="FunFam" id="3.30.160.810:FF:000001">
    <property type="entry name" value="50S ribosomal protein L3"/>
    <property type="match status" value="1"/>
</dbReference>
<dbReference type="RefSeq" id="WP_047808627.1">
    <property type="nucleotide sequence ID" value="NZ_LDZY01000002.1"/>
</dbReference>
<dbReference type="GO" id="GO:0019843">
    <property type="term" value="F:rRNA binding"/>
    <property type="evidence" value="ECO:0007669"/>
    <property type="project" value="UniProtKB-UniRule"/>
</dbReference>
<evidence type="ECO:0000256" key="8">
    <source>
        <dbReference type="RuleBase" id="RU003905"/>
    </source>
</evidence>
<dbReference type="Gene3D" id="2.40.30.10">
    <property type="entry name" value="Translation factors"/>
    <property type="match status" value="1"/>
</dbReference>
<dbReference type="PROSITE" id="PS00474">
    <property type="entry name" value="RIBOSOMAL_L3"/>
    <property type="match status" value="1"/>
</dbReference>
<evidence type="ECO:0000313" key="12">
    <source>
        <dbReference type="Proteomes" id="UP000036356"/>
    </source>
</evidence>
<dbReference type="GO" id="GO:0006412">
    <property type="term" value="P:translation"/>
    <property type="evidence" value="ECO:0007669"/>
    <property type="project" value="UniProtKB-UniRule"/>
</dbReference>
<dbReference type="Proteomes" id="UP000036356">
    <property type="component" value="Unassembled WGS sequence"/>
</dbReference>
<dbReference type="SUPFAM" id="SSF50447">
    <property type="entry name" value="Translation proteins"/>
    <property type="match status" value="1"/>
</dbReference>
<dbReference type="HAMAP" id="MF_01325_B">
    <property type="entry name" value="Ribosomal_uL3_B"/>
    <property type="match status" value="1"/>
</dbReference>
<organism evidence="11 12">
    <name type="scientific">Desulfosporosinus acididurans</name>
    <dbReference type="NCBI Taxonomy" id="476652"/>
    <lineage>
        <taxon>Bacteria</taxon>
        <taxon>Bacillati</taxon>
        <taxon>Bacillota</taxon>
        <taxon>Clostridia</taxon>
        <taxon>Eubacteriales</taxon>
        <taxon>Desulfitobacteriaceae</taxon>
        <taxon>Desulfosporosinus</taxon>
    </lineage>
</organism>
<evidence type="ECO:0000256" key="4">
    <source>
        <dbReference type="ARBA" id="ARBA00022980"/>
    </source>
</evidence>
<comment type="caution">
    <text evidence="11">The sequence shown here is derived from an EMBL/GenBank/DDBJ whole genome shotgun (WGS) entry which is preliminary data.</text>
</comment>
<dbReference type="FunFam" id="2.40.30.10:FF:000004">
    <property type="entry name" value="50S ribosomal protein L3"/>
    <property type="match status" value="1"/>
</dbReference>
<dbReference type="GO" id="GO:0003735">
    <property type="term" value="F:structural constituent of ribosome"/>
    <property type="evidence" value="ECO:0007669"/>
    <property type="project" value="UniProtKB-UniRule"/>
</dbReference>
<evidence type="ECO:0000256" key="2">
    <source>
        <dbReference type="ARBA" id="ARBA00022730"/>
    </source>
</evidence>
<keyword evidence="3 7" id="KW-0694">RNA-binding</keyword>
<comment type="similarity">
    <text evidence="1 7 8">Belongs to the universal ribosomal protein uL3 family.</text>
</comment>
<comment type="function">
    <text evidence="7 9">One of the primary rRNA binding proteins, it binds directly near the 3'-end of the 23S rRNA, where it nucleates assembly of the 50S subunit.</text>
</comment>
<dbReference type="NCBIfam" id="TIGR03625">
    <property type="entry name" value="L3_bact"/>
    <property type="match status" value="1"/>
</dbReference>
<dbReference type="PANTHER" id="PTHR11229:SF16">
    <property type="entry name" value="LARGE RIBOSOMAL SUBUNIT PROTEIN UL3C"/>
    <property type="match status" value="1"/>
</dbReference>
<dbReference type="Pfam" id="PF00297">
    <property type="entry name" value="Ribosomal_L3"/>
    <property type="match status" value="1"/>
</dbReference>
<name>A0A0J1FVN2_9FIRM</name>
<reference evidence="11 12" key="1">
    <citation type="submission" date="2015-06" db="EMBL/GenBank/DDBJ databases">
        <title>Draft genome of the moderately acidophilic sulfate reducer Candidatus Desulfosporosinus acididurans strain M1.</title>
        <authorList>
            <person name="Poehlein A."/>
            <person name="Petzsch P."/>
            <person name="Johnson B.D."/>
            <person name="Schloemann M."/>
            <person name="Daniel R."/>
            <person name="Muehling M."/>
        </authorList>
    </citation>
    <scope>NUCLEOTIDE SEQUENCE [LARGE SCALE GENOMIC DNA]</scope>
    <source>
        <strain evidence="11 12">M1</strain>
    </source>
</reference>
<dbReference type="Gene3D" id="3.30.160.810">
    <property type="match status" value="1"/>
</dbReference>
<sequence>MSKGILGKKIGMTQVFTSEGKVIPVTVVEAGPCPVVQKKTVASDGYNAIQLGFSVLRESLANKPRQGHFQKANLKPMRYVREFKVNDIDNYEIGQEVNADLFTVGDKVDVVGISRGKGFQGMIKRNGASRGPMAHGSKYHRRSGSLGAKGPARVFKGRVLPGRMGGERVTVQNLEVIRVDLDKNLILIKGAVPGAKKSLLILKPSVKANKAK</sequence>
<evidence type="ECO:0000256" key="5">
    <source>
        <dbReference type="ARBA" id="ARBA00023274"/>
    </source>
</evidence>
<proteinExistence type="inferred from homology"/>
<dbReference type="PATRIC" id="fig|476652.3.peg.723"/>
<keyword evidence="5 7" id="KW-0687">Ribonucleoprotein</keyword>
<gene>
    <name evidence="7 11" type="primary">rplC</name>
    <name evidence="11" type="ORF">DEAC_c07070</name>
</gene>
<keyword evidence="4 7" id="KW-0689">Ribosomal protein</keyword>
<dbReference type="AlphaFoldDB" id="A0A0J1FVN2"/>
<evidence type="ECO:0000313" key="11">
    <source>
        <dbReference type="EMBL" id="KLU67494.1"/>
    </source>
</evidence>
<dbReference type="EMBL" id="LDZY01000002">
    <property type="protein sequence ID" value="KLU67494.1"/>
    <property type="molecule type" value="Genomic_DNA"/>
</dbReference>
<evidence type="ECO:0000256" key="1">
    <source>
        <dbReference type="ARBA" id="ARBA00006540"/>
    </source>
</evidence>
<evidence type="ECO:0000256" key="7">
    <source>
        <dbReference type="HAMAP-Rule" id="MF_01325"/>
    </source>
</evidence>
<evidence type="ECO:0000256" key="10">
    <source>
        <dbReference type="SAM" id="MobiDB-lite"/>
    </source>
</evidence>
<protein>
    <recommendedName>
        <fullName evidence="6 7">Large ribosomal subunit protein uL3</fullName>
    </recommendedName>
</protein>
<feature type="region of interest" description="Disordered" evidence="10">
    <location>
        <begin position="126"/>
        <end position="148"/>
    </location>
</feature>
<dbReference type="PANTHER" id="PTHR11229">
    <property type="entry name" value="50S RIBOSOMAL PROTEIN L3"/>
    <property type="match status" value="1"/>
</dbReference>
<dbReference type="GO" id="GO:0022625">
    <property type="term" value="C:cytosolic large ribosomal subunit"/>
    <property type="evidence" value="ECO:0007669"/>
    <property type="project" value="TreeGrafter"/>
</dbReference>
<dbReference type="STRING" id="476652.DEAC_c07070"/>
<dbReference type="InterPro" id="IPR000597">
    <property type="entry name" value="Ribosomal_uL3"/>
</dbReference>